<evidence type="ECO:0000256" key="1">
    <source>
        <dbReference type="SAM" id="MobiDB-lite"/>
    </source>
</evidence>
<feature type="region of interest" description="Disordered" evidence="1">
    <location>
        <begin position="243"/>
        <end position="270"/>
    </location>
</feature>
<dbReference type="EMBL" id="CP009920">
    <property type="protein sequence ID" value="AJI24984.1"/>
    <property type="molecule type" value="Genomic_DNA"/>
</dbReference>
<reference evidence="2 3" key="1">
    <citation type="journal article" date="2015" name="Genome Announc.">
        <title>Complete genome sequences for 35 biothreat assay-relevant bacillus species.</title>
        <authorList>
            <person name="Johnson S.L."/>
            <person name="Daligault H.E."/>
            <person name="Davenport K.W."/>
            <person name="Jaissle J."/>
            <person name="Frey K.G."/>
            <person name="Ladner J.T."/>
            <person name="Broomall S.M."/>
            <person name="Bishop-Lilly K.A."/>
            <person name="Bruce D.C."/>
            <person name="Gibbons H.S."/>
            <person name="Coyne S.R."/>
            <person name="Lo C.C."/>
            <person name="Meincke L."/>
            <person name="Munk A.C."/>
            <person name="Koroleva G.I."/>
            <person name="Rosenzweig C.N."/>
            <person name="Palacios G.F."/>
            <person name="Redden C.L."/>
            <person name="Minogue T.D."/>
            <person name="Chain P.S."/>
        </authorList>
    </citation>
    <scope>NUCLEOTIDE SEQUENCE [LARGE SCALE GENOMIC DNA]</scope>
    <source>
        <strain evidence="3">ATCC 14581 / DSM 32 / JCM 2506 / NBRC 15308 / NCIMB 9376 / NCTC 10342 / NRRL B-14308 / VKM B-512</strain>
    </source>
</reference>
<sequence>MLQDNLILEHYGLNELNFDTIKSYRDRFAEVKPAHPWNALETKEFLYKVGAWGKVRDTHKEGVTLAGLLLFSEERIITEVLPQYFLEYRESKGNEEWTERFTSQDGTWSGNIFDFYFHIHEIVRNSEPQPSIASSLTEVLINMLIHADYNGEGGVILEKQPSHYVFSNPGLLLVPTDSVFSNTVSQLRNPNIVKLFSLLGLCERSGSGLKKVKQNWSLHHYKTPAIDQDVSMHRTVVTLSLSTQERQVSSSEKDTYHTSATDSGNNFKDVEKYQNTPENNVEIDSYNKNNYSYNKGLIEEFKSYNNDVNSFNKEDNCYNNESNLYNNDVNSYINNHNSYNNEQEEDSSNLVNVENIDTKLWDIAALAREKKRLSPNQMEHIILELCKEKPLMLKEFAYLLERTPDGVRNNYLTKLLRKGQLQLKYPNQPNHPKQAYLFNKKDIEK</sequence>
<protein>
    <recommendedName>
        <fullName evidence="4">Transcriptional regulator</fullName>
    </recommendedName>
</protein>
<name>A0A0B6AYK1_PRIM2</name>
<dbReference type="RefSeq" id="WP_034654761.1">
    <property type="nucleotide sequence ID" value="NZ_BCVB01000013.1"/>
</dbReference>
<dbReference type="AlphaFoldDB" id="A0A0B6AYK1"/>
<dbReference type="Gene3D" id="3.30.565.60">
    <property type="match status" value="1"/>
</dbReference>
<accession>A0A0B6AYK1</accession>
<dbReference type="GeneID" id="93640720"/>
<gene>
    <name evidence="2" type="ORF">BG04_2648</name>
</gene>
<dbReference type="HOGENOM" id="CLU_024970_0_0_9"/>
<organism evidence="2 3">
    <name type="scientific">Priestia megaterium (strain ATCC 14581 / DSM 32 / CCUG 1817 / JCM 2506 / NBRC 15308 / NCIMB 9376 / NCTC 10342 / NRRL B-14308 / VKM B-512 / Ford 19)</name>
    <name type="common">Bacillus megaterium</name>
    <dbReference type="NCBI Taxonomy" id="1348623"/>
    <lineage>
        <taxon>Bacteria</taxon>
        <taxon>Bacillati</taxon>
        <taxon>Bacillota</taxon>
        <taxon>Bacilli</taxon>
        <taxon>Bacillales</taxon>
        <taxon>Bacillaceae</taxon>
        <taxon>Priestia</taxon>
    </lineage>
</organism>
<proteinExistence type="predicted"/>
<evidence type="ECO:0000313" key="2">
    <source>
        <dbReference type="EMBL" id="AJI24984.1"/>
    </source>
</evidence>
<dbReference type="PANTHER" id="PTHR30595">
    <property type="entry name" value="GLPR-RELATED TRANSCRIPTIONAL REPRESSOR"/>
    <property type="match status" value="1"/>
</dbReference>
<evidence type="ECO:0008006" key="4">
    <source>
        <dbReference type="Google" id="ProtNLM"/>
    </source>
</evidence>
<dbReference type="Proteomes" id="UP000031829">
    <property type="component" value="Chromosome"/>
</dbReference>
<dbReference type="InterPro" id="IPR038475">
    <property type="entry name" value="RecG_C_sf"/>
</dbReference>
<dbReference type="PANTHER" id="PTHR30595:SF6">
    <property type="entry name" value="SCHLAFEN ALBA-2 DOMAIN-CONTAINING PROTEIN"/>
    <property type="match status" value="1"/>
</dbReference>
<dbReference type="KEGG" id="bmeg:BG04_2648"/>
<evidence type="ECO:0000313" key="3">
    <source>
        <dbReference type="Proteomes" id="UP000031829"/>
    </source>
</evidence>
<dbReference type="Pfam" id="PF13749">
    <property type="entry name" value="HATPase_c_4"/>
    <property type="match status" value="1"/>
</dbReference>
<feature type="compositionally biased region" description="Polar residues" evidence="1">
    <location>
        <begin position="257"/>
        <end position="266"/>
    </location>
</feature>